<comment type="subcellular location">
    <subcellularLocation>
        <location evidence="3">Cytoplasm</location>
    </subcellularLocation>
    <subcellularLocation>
        <location evidence="2">Nucleus</location>
    </subcellularLocation>
</comment>
<evidence type="ECO:0000256" key="2">
    <source>
        <dbReference type="ARBA" id="ARBA00004123"/>
    </source>
</evidence>
<keyword evidence="5" id="KW-0963">Cytoplasm</keyword>
<sequence length="232" mass="27734">MDKSKELTDADRQLIQFSNYEEYLDSFITPADRCYLPNQYICRKFAQFGHRNAGQTYTRDEYKKRYKTVMKIVHPEYIRYVSASEGEVCPDQIHKELAKREYPNRMGHLSTIIFIRYETVNQHEISGYIDYSERLRNENWKAFFQGKKVVLPNNKDLGYYNWKFGKSCTNDSINYKVFTDPYNGLRFQNRFDRIFINVNPNVYPGNNTIRARVISGLYKHIVLFDHIVRQRA</sequence>
<dbReference type="Pfam" id="PF14713">
    <property type="entry name" value="DUF4464"/>
    <property type="match status" value="1"/>
</dbReference>
<accession>A0AAW1TNB1</accession>
<comment type="function">
    <text evidence="1">May be involved in spermatogenesis.</text>
</comment>
<dbReference type="InterPro" id="IPR027887">
    <property type="entry name" value="DUF4464"/>
</dbReference>
<dbReference type="GO" id="GO:0005737">
    <property type="term" value="C:cytoplasm"/>
    <property type="evidence" value="ECO:0007669"/>
    <property type="project" value="UniProtKB-SubCell"/>
</dbReference>
<evidence type="ECO:0000256" key="1">
    <source>
        <dbReference type="ARBA" id="ARBA00003056"/>
    </source>
</evidence>
<evidence type="ECO:0000313" key="8">
    <source>
        <dbReference type="Proteomes" id="UP001431783"/>
    </source>
</evidence>
<dbReference type="EMBL" id="JARQZJ010000002">
    <property type="protein sequence ID" value="KAK9870148.1"/>
    <property type="molecule type" value="Genomic_DNA"/>
</dbReference>
<keyword evidence="8" id="KW-1185">Reference proteome</keyword>
<name>A0AAW1TNB1_9CUCU</name>
<reference evidence="7 8" key="1">
    <citation type="submission" date="2023-03" db="EMBL/GenBank/DDBJ databases">
        <title>Genome insight into feeding habits of ladybird beetles.</title>
        <authorList>
            <person name="Li H.-S."/>
            <person name="Huang Y.-H."/>
            <person name="Pang H."/>
        </authorList>
    </citation>
    <scope>NUCLEOTIDE SEQUENCE [LARGE SCALE GENOMIC DNA]</scope>
    <source>
        <strain evidence="7">SYSU_2023b</strain>
        <tissue evidence="7">Whole body</tissue>
    </source>
</reference>
<evidence type="ECO:0000256" key="5">
    <source>
        <dbReference type="ARBA" id="ARBA00022490"/>
    </source>
</evidence>
<evidence type="ECO:0000256" key="6">
    <source>
        <dbReference type="ARBA" id="ARBA00023242"/>
    </source>
</evidence>
<protein>
    <recommendedName>
        <fullName evidence="4">Cilia- and flagella-associated protein 299</fullName>
    </recommendedName>
</protein>
<comment type="caution">
    <text evidence="7">The sequence shown here is derived from an EMBL/GenBank/DDBJ whole genome shotgun (WGS) entry which is preliminary data.</text>
</comment>
<dbReference type="Proteomes" id="UP001431783">
    <property type="component" value="Unassembled WGS sequence"/>
</dbReference>
<gene>
    <name evidence="7" type="ORF">WA026_006239</name>
</gene>
<dbReference type="PANTHER" id="PTHR33588">
    <property type="entry name" value="CILIA- AND FLAGELLA-ASSOCIATED PROTEIN 299"/>
    <property type="match status" value="1"/>
</dbReference>
<keyword evidence="6" id="KW-0539">Nucleus</keyword>
<evidence type="ECO:0000256" key="3">
    <source>
        <dbReference type="ARBA" id="ARBA00004496"/>
    </source>
</evidence>
<evidence type="ECO:0000313" key="7">
    <source>
        <dbReference type="EMBL" id="KAK9870148.1"/>
    </source>
</evidence>
<organism evidence="7 8">
    <name type="scientific">Henosepilachna vigintioctopunctata</name>
    <dbReference type="NCBI Taxonomy" id="420089"/>
    <lineage>
        <taxon>Eukaryota</taxon>
        <taxon>Metazoa</taxon>
        <taxon>Ecdysozoa</taxon>
        <taxon>Arthropoda</taxon>
        <taxon>Hexapoda</taxon>
        <taxon>Insecta</taxon>
        <taxon>Pterygota</taxon>
        <taxon>Neoptera</taxon>
        <taxon>Endopterygota</taxon>
        <taxon>Coleoptera</taxon>
        <taxon>Polyphaga</taxon>
        <taxon>Cucujiformia</taxon>
        <taxon>Coccinelloidea</taxon>
        <taxon>Coccinellidae</taxon>
        <taxon>Epilachninae</taxon>
        <taxon>Epilachnini</taxon>
        <taxon>Henosepilachna</taxon>
    </lineage>
</organism>
<dbReference type="AlphaFoldDB" id="A0AAW1TNB1"/>
<dbReference type="GO" id="GO:0005634">
    <property type="term" value="C:nucleus"/>
    <property type="evidence" value="ECO:0007669"/>
    <property type="project" value="UniProtKB-SubCell"/>
</dbReference>
<dbReference type="PANTHER" id="PTHR33588:SF1">
    <property type="entry name" value="CILIA- AND FLAGELLA-ASSOCIATED PROTEIN 299"/>
    <property type="match status" value="1"/>
</dbReference>
<proteinExistence type="predicted"/>
<evidence type="ECO:0000256" key="4">
    <source>
        <dbReference type="ARBA" id="ARBA00021436"/>
    </source>
</evidence>